<proteinExistence type="predicted"/>
<dbReference type="EMBL" id="JAESWA010000022">
    <property type="protein sequence ID" value="MBL4931656.1"/>
    <property type="molecule type" value="Genomic_DNA"/>
</dbReference>
<organism evidence="1 2">
    <name type="scientific">Clostridium paridis</name>
    <dbReference type="NCBI Taxonomy" id="2803863"/>
    <lineage>
        <taxon>Bacteria</taxon>
        <taxon>Bacillati</taxon>
        <taxon>Bacillota</taxon>
        <taxon>Clostridia</taxon>
        <taxon>Eubacteriales</taxon>
        <taxon>Clostridiaceae</taxon>
        <taxon>Clostridium</taxon>
    </lineage>
</organism>
<sequence length="302" mass="31866">MSQNDEIVRICNEEYSKIIDYDNIVGLANGVKVVGGKNTGEKCIAIFVKEKLPTSALDPSKIIPKTINGIPTDVVQVGEIKALGLTQRIRPAMGGYSVGVVGITAGTIGCAAFNGYGLGTQHYILSNNHVLADENRAPLGSPIVQPGPIDGGVIPGDIIGNLADFEPIRFISTTRIPINIVDCAIALCPNENISSEIMWQGYINGITSPVVGLAVKKTGRTTGFTIGNILYTNATVIVGYDTGDALFVNQIITNNMSMGGDSGSLLLDKENNAVGLLFAGSSEFTVYNPIKNVLRVLNVNLA</sequence>
<dbReference type="SUPFAM" id="SSF50494">
    <property type="entry name" value="Trypsin-like serine proteases"/>
    <property type="match status" value="1"/>
</dbReference>
<dbReference type="AlphaFoldDB" id="A0A937FHS2"/>
<evidence type="ECO:0008006" key="3">
    <source>
        <dbReference type="Google" id="ProtNLM"/>
    </source>
</evidence>
<comment type="caution">
    <text evidence="1">The sequence shown here is derived from an EMBL/GenBank/DDBJ whole genome shotgun (WGS) entry which is preliminary data.</text>
</comment>
<accession>A0A937FHS2</accession>
<dbReference type="Gene3D" id="2.40.10.10">
    <property type="entry name" value="Trypsin-like serine proteases"/>
    <property type="match status" value="1"/>
</dbReference>
<evidence type="ECO:0000313" key="2">
    <source>
        <dbReference type="Proteomes" id="UP000623681"/>
    </source>
</evidence>
<dbReference type="RefSeq" id="WP_202767043.1">
    <property type="nucleotide sequence ID" value="NZ_JAESWA010000022.1"/>
</dbReference>
<gene>
    <name evidence="1" type="ORF">JK634_07560</name>
</gene>
<keyword evidence="2" id="KW-1185">Reference proteome</keyword>
<evidence type="ECO:0000313" key="1">
    <source>
        <dbReference type="EMBL" id="MBL4931656.1"/>
    </source>
</evidence>
<dbReference type="InterPro" id="IPR009003">
    <property type="entry name" value="Peptidase_S1_PA"/>
</dbReference>
<name>A0A937FHS2_9CLOT</name>
<reference evidence="1" key="1">
    <citation type="submission" date="2021-01" db="EMBL/GenBank/DDBJ databases">
        <title>Genome public.</title>
        <authorList>
            <person name="Liu C."/>
            <person name="Sun Q."/>
        </authorList>
    </citation>
    <scope>NUCLEOTIDE SEQUENCE</scope>
    <source>
        <strain evidence="1">YIM B02565</strain>
    </source>
</reference>
<dbReference type="InterPro" id="IPR043504">
    <property type="entry name" value="Peptidase_S1_PA_chymotrypsin"/>
</dbReference>
<dbReference type="Proteomes" id="UP000623681">
    <property type="component" value="Unassembled WGS sequence"/>
</dbReference>
<protein>
    <recommendedName>
        <fullName evidence="3">Serine protease</fullName>
    </recommendedName>
</protein>